<sequence length="17" mass="1882">QPLCLLDVLRSGVRLSL</sequence>
<comment type="caution">
    <text evidence="1">The sequence shown here is derived from an EMBL/GenBank/DDBJ whole genome shotgun (WGS) entry which is preliminary data.</text>
</comment>
<evidence type="ECO:0000313" key="2">
    <source>
        <dbReference type="Proteomes" id="UP000708208"/>
    </source>
</evidence>
<feature type="non-terminal residue" evidence="1">
    <location>
        <position position="1"/>
    </location>
</feature>
<evidence type="ECO:0000313" key="1">
    <source>
        <dbReference type="EMBL" id="CAG7729335.1"/>
    </source>
</evidence>
<keyword evidence="2" id="KW-1185">Reference proteome</keyword>
<proteinExistence type="predicted"/>
<reference evidence="1" key="1">
    <citation type="submission" date="2021-06" db="EMBL/GenBank/DDBJ databases">
        <authorList>
            <person name="Hodson N. C."/>
            <person name="Mongue J. A."/>
            <person name="Jaron S. K."/>
        </authorList>
    </citation>
    <scope>NUCLEOTIDE SEQUENCE</scope>
</reference>
<dbReference type="EMBL" id="CAJVCH010176794">
    <property type="protein sequence ID" value="CAG7729335.1"/>
    <property type="molecule type" value="Genomic_DNA"/>
</dbReference>
<name>A0A8J2P2C1_9HEXA</name>
<organism evidence="1 2">
    <name type="scientific">Allacma fusca</name>
    <dbReference type="NCBI Taxonomy" id="39272"/>
    <lineage>
        <taxon>Eukaryota</taxon>
        <taxon>Metazoa</taxon>
        <taxon>Ecdysozoa</taxon>
        <taxon>Arthropoda</taxon>
        <taxon>Hexapoda</taxon>
        <taxon>Collembola</taxon>
        <taxon>Symphypleona</taxon>
        <taxon>Sminthuridae</taxon>
        <taxon>Allacma</taxon>
    </lineage>
</organism>
<dbReference type="AlphaFoldDB" id="A0A8J2P2C1"/>
<dbReference type="Proteomes" id="UP000708208">
    <property type="component" value="Unassembled WGS sequence"/>
</dbReference>
<gene>
    <name evidence="1" type="ORF">AFUS01_LOCUS18059</name>
</gene>
<protein>
    <submittedName>
        <fullName evidence="1">Uncharacterized protein</fullName>
    </submittedName>
</protein>
<accession>A0A8J2P2C1</accession>